<dbReference type="Pfam" id="PF00226">
    <property type="entry name" value="DnaJ"/>
    <property type="match status" value="1"/>
</dbReference>
<gene>
    <name evidence="9" type="ORF">F2Q70_00025174</name>
</gene>
<feature type="transmembrane region" description="Helical" evidence="7">
    <location>
        <begin position="173"/>
        <end position="194"/>
    </location>
</feature>
<feature type="transmembrane region" description="Helical" evidence="7">
    <location>
        <begin position="250"/>
        <end position="269"/>
    </location>
</feature>
<evidence type="ECO:0000259" key="8">
    <source>
        <dbReference type="PROSITE" id="PS50076"/>
    </source>
</evidence>
<proteinExistence type="inferred from homology"/>
<dbReference type="GO" id="GO:0005345">
    <property type="term" value="F:purine nucleobase transmembrane transporter activity"/>
    <property type="evidence" value="ECO:0007669"/>
    <property type="project" value="UniProtKB-UniRule"/>
</dbReference>
<dbReference type="InterPro" id="IPR030182">
    <property type="entry name" value="PUP_plant"/>
</dbReference>
<accession>A0A8S9L0A2</accession>
<dbReference type="EMBL" id="QGKY02000094">
    <property type="protein sequence ID" value="KAF2601390.1"/>
    <property type="molecule type" value="Genomic_DNA"/>
</dbReference>
<feature type="transmembrane region" description="Helical" evidence="7">
    <location>
        <begin position="308"/>
        <end position="326"/>
    </location>
</feature>
<dbReference type="PRINTS" id="PR00625">
    <property type="entry name" value="JDOMAIN"/>
</dbReference>
<feature type="transmembrane region" description="Helical" evidence="7">
    <location>
        <begin position="281"/>
        <end position="302"/>
    </location>
</feature>
<evidence type="ECO:0000256" key="2">
    <source>
        <dbReference type="ARBA" id="ARBA00006213"/>
    </source>
</evidence>
<comment type="similarity">
    <text evidence="2 7">Belongs to the purine permeases (TC 2.A.7.14) family.</text>
</comment>
<dbReference type="SMART" id="SM00271">
    <property type="entry name" value="DnaJ"/>
    <property type="match status" value="1"/>
</dbReference>
<keyword evidence="5 7" id="KW-1133">Transmembrane helix</keyword>
<dbReference type="Gene3D" id="1.10.287.110">
    <property type="entry name" value="DnaJ domain"/>
    <property type="match status" value="1"/>
</dbReference>
<dbReference type="PANTHER" id="PTHR31376:SF91">
    <property type="entry name" value="PURINE PERMEASE-RELATED"/>
    <property type="match status" value="1"/>
</dbReference>
<dbReference type="GO" id="GO:0016020">
    <property type="term" value="C:membrane"/>
    <property type="evidence" value="ECO:0007669"/>
    <property type="project" value="UniProtKB-SubCell"/>
</dbReference>
<keyword evidence="4 7" id="KW-0812">Transmembrane</keyword>
<feature type="transmembrane region" description="Helical" evidence="7">
    <location>
        <begin position="84"/>
        <end position="103"/>
    </location>
</feature>
<evidence type="ECO:0000256" key="5">
    <source>
        <dbReference type="ARBA" id="ARBA00022989"/>
    </source>
</evidence>
<keyword evidence="6 7" id="KW-0472">Membrane</keyword>
<evidence type="ECO:0000256" key="4">
    <source>
        <dbReference type="ARBA" id="ARBA00022692"/>
    </source>
</evidence>
<feature type="transmembrane region" description="Helical" evidence="7">
    <location>
        <begin position="141"/>
        <end position="161"/>
    </location>
</feature>
<dbReference type="InterPro" id="IPR036869">
    <property type="entry name" value="J_dom_sf"/>
</dbReference>
<feature type="transmembrane region" description="Helical" evidence="7">
    <location>
        <begin position="206"/>
        <end position="230"/>
    </location>
</feature>
<comment type="caution">
    <text evidence="7">Lacks conserved residue(s) required for the propagation of feature annotation.</text>
</comment>
<dbReference type="PROSITE" id="PS00636">
    <property type="entry name" value="DNAJ_1"/>
    <property type="match status" value="1"/>
</dbReference>
<dbReference type="CDD" id="cd06257">
    <property type="entry name" value="DnaJ"/>
    <property type="match status" value="1"/>
</dbReference>
<dbReference type="InterPro" id="IPR037185">
    <property type="entry name" value="EmrE-like"/>
</dbReference>
<protein>
    <recommendedName>
        <fullName evidence="7">Probable purine permease</fullName>
    </recommendedName>
</protein>
<sequence length="457" mass="51407">MMKMKMKTVLVIINCIILAIGNCGGPLMTRLYFRNGGKRIWFSSFLQTSGCPIILLPLLFSFLTRHRKQEQEDTKTTLFLIKPPLFLTSVVFGLLIGFDNYLYAYGLAYLPVSTSSLIISSQLAFTALFAFFMVKQRFTPFTINAVVLLTLGAGSLALHADGDKLPKETRKEYIVGFAMTVAAAVLYAFVLPLVELTYKKASQRISYTLVLEMQLVLCVVATCFCLVGMLADGDFKELRGEAREFKLGGSKYYCVVVAFTAVIWQGFFLGSIGMIFCASSLVSGVLISALLPLTEVLAVLFFREKFQAEKGVSLFLSLWGFVSYFYGKIQSEKEKRTQEAQLSQLQVTEYLSLPPVMGNAITSGTLKKQKWHPDKLKEEDSATSRFQEINEAYQVLSDPFKREEYDKKRMRRIYEHNMELFDRYKELIFTCNGLGMKNFLCLIAKLAEAVAVASGIV</sequence>
<dbReference type="PROSITE" id="PS50076">
    <property type="entry name" value="DNAJ_2"/>
    <property type="match status" value="1"/>
</dbReference>
<evidence type="ECO:0000256" key="6">
    <source>
        <dbReference type="ARBA" id="ARBA00023136"/>
    </source>
</evidence>
<feature type="domain" description="J" evidence="8">
    <location>
        <begin position="324"/>
        <end position="409"/>
    </location>
</feature>
<keyword evidence="3 7" id="KW-0813">Transport</keyword>
<evidence type="ECO:0000256" key="1">
    <source>
        <dbReference type="ARBA" id="ARBA00004141"/>
    </source>
</evidence>
<dbReference type="InterPro" id="IPR018253">
    <property type="entry name" value="DnaJ_domain_CS"/>
</dbReference>
<organism evidence="9">
    <name type="scientific">Brassica cretica</name>
    <name type="common">Mustard</name>
    <dbReference type="NCBI Taxonomy" id="69181"/>
    <lineage>
        <taxon>Eukaryota</taxon>
        <taxon>Viridiplantae</taxon>
        <taxon>Streptophyta</taxon>
        <taxon>Embryophyta</taxon>
        <taxon>Tracheophyta</taxon>
        <taxon>Spermatophyta</taxon>
        <taxon>Magnoliopsida</taxon>
        <taxon>eudicotyledons</taxon>
        <taxon>Gunneridae</taxon>
        <taxon>Pentapetalae</taxon>
        <taxon>rosids</taxon>
        <taxon>malvids</taxon>
        <taxon>Brassicales</taxon>
        <taxon>Brassicaceae</taxon>
        <taxon>Brassiceae</taxon>
        <taxon>Brassica</taxon>
    </lineage>
</organism>
<dbReference type="AlphaFoldDB" id="A0A8S9L0A2"/>
<evidence type="ECO:0000313" key="9">
    <source>
        <dbReference type="EMBL" id="KAF2601390.1"/>
    </source>
</evidence>
<dbReference type="SUPFAM" id="SSF46565">
    <property type="entry name" value="Chaperone J-domain"/>
    <property type="match status" value="1"/>
</dbReference>
<feature type="transmembrane region" description="Helical" evidence="7">
    <location>
        <begin position="109"/>
        <end position="134"/>
    </location>
</feature>
<feature type="transmembrane region" description="Helical" evidence="7">
    <location>
        <begin position="39"/>
        <end position="63"/>
    </location>
</feature>
<dbReference type="PANTHER" id="PTHR31376">
    <property type="entry name" value="OS09G0467300 PROTEIN-RELATED"/>
    <property type="match status" value="1"/>
</dbReference>
<dbReference type="Pfam" id="PF16913">
    <property type="entry name" value="PUNUT"/>
    <property type="match status" value="1"/>
</dbReference>
<dbReference type="InterPro" id="IPR001623">
    <property type="entry name" value="DnaJ_domain"/>
</dbReference>
<evidence type="ECO:0000256" key="3">
    <source>
        <dbReference type="ARBA" id="ARBA00022448"/>
    </source>
</evidence>
<dbReference type="SUPFAM" id="SSF103481">
    <property type="entry name" value="Multidrug resistance efflux transporter EmrE"/>
    <property type="match status" value="1"/>
</dbReference>
<comment type="subcellular location">
    <subcellularLocation>
        <location evidence="1 7">Membrane</location>
        <topology evidence="1 7">Multi-pass membrane protein</topology>
    </subcellularLocation>
</comment>
<comment type="caution">
    <text evidence="9">The sequence shown here is derived from an EMBL/GenBank/DDBJ whole genome shotgun (WGS) entry which is preliminary data.</text>
</comment>
<name>A0A8S9L0A2_BRACR</name>
<reference evidence="9" key="1">
    <citation type="submission" date="2019-12" db="EMBL/GenBank/DDBJ databases">
        <title>Genome sequencing and annotation of Brassica cretica.</title>
        <authorList>
            <person name="Studholme D.J."/>
            <person name="Sarris P.F."/>
        </authorList>
    </citation>
    <scope>NUCLEOTIDE SEQUENCE</scope>
    <source>
        <strain evidence="9">PFS-102/07</strain>
        <tissue evidence="9">Leaf</tissue>
    </source>
</reference>
<dbReference type="GO" id="GO:0015211">
    <property type="term" value="F:purine nucleoside transmembrane transporter activity"/>
    <property type="evidence" value="ECO:0007669"/>
    <property type="project" value="UniProtKB-UniRule"/>
</dbReference>
<evidence type="ECO:0000256" key="7">
    <source>
        <dbReference type="RuleBase" id="RU368015"/>
    </source>
</evidence>